<dbReference type="Proteomes" id="UP000095282">
    <property type="component" value="Unplaced"/>
</dbReference>
<evidence type="ECO:0000313" key="3">
    <source>
        <dbReference type="WBParaSite" id="Csp11.Scaffold629.g12365.t1"/>
    </source>
</evidence>
<feature type="region of interest" description="Disordered" evidence="1">
    <location>
        <begin position="1"/>
        <end position="24"/>
    </location>
</feature>
<dbReference type="PANTHER" id="PTHR21645:SF21">
    <property type="entry name" value="GLYCOSYLTRANSFERASE FAMILY 92 PROTEIN"/>
    <property type="match status" value="1"/>
</dbReference>
<evidence type="ECO:0000256" key="1">
    <source>
        <dbReference type="SAM" id="MobiDB-lite"/>
    </source>
</evidence>
<proteinExistence type="predicted"/>
<dbReference type="InterPro" id="IPR052012">
    <property type="entry name" value="GTase_92"/>
</dbReference>
<feature type="compositionally biased region" description="Basic and acidic residues" evidence="1">
    <location>
        <begin position="1"/>
        <end position="11"/>
    </location>
</feature>
<name>A0A1I7TW30_9PELO</name>
<protein>
    <submittedName>
        <fullName evidence="3">Dirigent protein</fullName>
    </submittedName>
</protein>
<organism evidence="2 3">
    <name type="scientific">Caenorhabditis tropicalis</name>
    <dbReference type="NCBI Taxonomy" id="1561998"/>
    <lineage>
        <taxon>Eukaryota</taxon>
        <taxon>Metazoa</taxon>
        <taxon>Ecdysozoa</taxon>
        <taxon>Nematoda</taxon>
        <taxon>Chromadorea</taxon>
        <taxon>Rhabditida</taxon>
        <taxon>Rhabditina</taxon>
        <taxon>Rhabditomorpha</taxon>
        <taxon>Rhabditoidea</taxon>
        <taxon>Rhabditidae</taxon>
        <taxon>Peloderinae</taxon>
        <taxon>Caenorhabditis</taxon>
    </lineage>
</organism>
<keyword evidence="2" id="KW-1185">Reference proteome</keyword>
<dbReference type="PANTHER" id="PTHR21645">
    <property type="entry name" value="GLYCOSYLTRANSFERASE FAMILY 92 PROTEIN"/>
    <property type="match status" value="1"/>
</dbReference>
<dbReference type="WBParaSite" id="Csp11.Scaffold629.g12365.t1">
    <property type="protein sequence ID" value="Csp11.Scaffold629.g12365.t1"/>
    <property type="gene ID" value="Csp11.Scaffold629.g12365"/>
</dbReference>
<dbReference type="AlphaFoldDB" id="A0A1I7TW30"/>
<evidence type="ECO:0000313" key="2">
    <source>
        <dbReference type="Proteomes" id="UP000095282"/>
    </source>
</evidence>
<dbReference type="eggNOG" id="KOG4735">
    <property type="taxonomic scope" value="Eukaryota"/>
</dbReference>
<sequence length="95" mass="10455">MDDALGTRETTKTPLPPLLPGVLDDPSRRLTRKLPVSHAFIVSAYYYPKSKSLGTNAVAVNMVVDSRNFKIEQSTFYVVGSNETHAQLTVANSQM</sequence>
<reference evidence="3" key="1">
    <citation type="submission" date="2016-11" db="UniProtKB">
        <authorList>
            <consortium name="WormBaseParasite"/>
        </authorList>
    </citation>
    <scope>IDENTIFICATION</scope>
</reference>
<accession>A0A1I7TW30</accession>